<evidence type="ECO:0000259" key="3">
    <source>
        <dbReference type="Pfam" id="PF01551"/>
    </source>
</evidence>
<dbReference type="InterPro" id="IPR050570">
    <property type="entry name" value="Cell_wall_metabolism_enzyme"/>
</dbReference>
<organism evidence="5 6">
    <name type="scientific">Brockia lithotrophica</name>
    <dbReference type="NCBI Taxonomy" id="933949"/>
    <lineage>
        <taxon>Bacteria</taxon>
        <taxon>Bacillati</taxon>
        <taxon>Bacillota</taxon>
        <taxon>Bacilli</taxon>
        <taxon>Bacillales</taxon>
        <taxon>Bacillales Family X. Incertae Sedis</taxon>
        <taxon>Brockia</taxon>
    </lineage>
</organism>
<dbReference type="CDD" id="cd12797">
    <property type="entry name" value="M23_peptidase"/>
    <property type="match status" value="1"/>
</dbReference>
<evidence type="ECO:0000313" key="5">
    <source>
        <dbReference type="EMBL" id="PTQ50964.1"/>
    </source>
</evidence>
<evidence type="ECO:0000313" key="6">
    <source>
        <dbReference type="Proteomes" id="UP000244016"/>
    </source>
</evidence>
<dbReference type="InterPro" id="IPR016047">
    <property type="entry name" value="M23ase_b-sheet_dom"/>
</dbReference>
<feature type="domain" description="Peptidoglycan hydrolase PcsB coiled-coil" evidence="4">
    <location>
        <begin position="124"/>
        <end position="195"/>
    </location>
</feature>
<dbReference type="InterPro" id="IPR011055">
    <property type="entry name" value="Dup_hybrid_motif"/>
</dbReference>
<protein>
    <submittedName>
        <fullName evidence="5">Metalloendopeptidase</fullName>
    </submittedName>
</protein>
<dbReference type="AlphaFoldDB" id="A0A2T5G445"/>
<dbReference type="PANTHER" id="PTHR21666:SF270">
    <property type="entry name" value="MUREIN HYDROLASE ACTIVATOR ENVC"/>
    <property type="match status" value="1"/>
</dbReference>
<keyword evidence="2" id="KW-0175">Coiled coil</keyword>
<sequence length="424" mass="47542">MGATPNREKRDGRGRRFRAVLGGILAGLFVLGLLPAGNPTARAASEADLKRKIQNLDTELREKEGEKSQAQKDLDQLREDRERLKQEISALDSQIAETNARVENLKAKIEENTKKKEEREAALKAATERLETHKEELQKRLYRLYVQGDMTYGEVLFGARDFADFVGRVEILTAAVEADKRLLVEYKRAKDEVERQKRALESLIASLETDRRALQEELSRLALRKEEHTAKLSTYEDTERQIAQKLEEIDAELARIAAERSRATAELERIIQERRAQEAQRAREAQPGIPEGIFAWPVPGYYAISSPYGWRIHPIFGTRQFHNGIDIPAPKRTPIVAADTGVVTYARWMSGFGNTVIVAHGNGVSTLYGHIDDGGILVSEGQVVSRRQQIALVGSTGYSTGPHLHFSVLVNGSYVSPCNYVRCP</sequence>
<keyword evidence="1" id="KW-0732">Signal</keyword>
<comment type="caution">
    <text evidence="5">The sequence shown here is derived from an EMBL/GenBank/DDBJ whole genome shotgun (WGS) entry which is preliminary data.</text>
</comment>
<name>A0A2T5G445_9BACL</name>
<proteinExistence type="predicted"/>
<dbReference type="GO" id="GO:0004222">
    <property type="term" value="F:metalloendopeptidase activity"/>
    <property type="evidence" value="ECO:0007669"/>
    <property type="project" value="TreeGrafter"/>
</dbReference>
<evidence type="ECO:0000259" key="4">
    <source>
        <dbReference type="Pfam" id="PF24568"/>
    </source>
</evidence>
<dbReference type="Gene3D" id="2.70.70.10">
    <property type="entry name" value="Glucose Permease (Domain IIA)"/>
    <property type="match status" value="1"/>
</dbReference>
<dbReference type="PANTHER" id="PTHR21666">
    <property type="entry name" value="PEPTIDASE-RELATED"/>
    <property type="match status" value="1"/>
</dbReference>
<dbReference type="Proteomes" id="UP000244016">
    <property type="component" value="Unassembled WGS sequence"/>
</dbReference>
<dbReference type="InterPro" id="IPR057309">
    <property type="entry name" value="PcsB_CC"/>
</dbReference>
<feature type="domain" description="M23ase beta-sheet core" evidence="3">
    <location>
        <begin position="320"/>
        <end position="417"/>
    </location>
</feature>
<dbReference type="Gene3D" id="6.10.250.3150">
    <property type="match status" value="1"/>
</dbReference>
<reference evidence="5 6" key="1">
    <citation type="submission" date="2017-08" db="EMBL/GenBank/DDBJ databases">
        <title>Burning lignite coal seam in the remote Altai Mountains harbors a hydrogen-driven thermophilic microbial community.</title>
        <authorList>
            <person name="Kadnikov V.V."/>
            <person name="Mardanov A.V."/>
            <person name="Ivasenko D."/>
            <person name="Beletsky A.V."/>
            <person name="Karnachuk O.V."/>
            <person name="Ravin N.V."/>
        </authorList>
    </citation>
    <scope>NUCLEOTIDE SEQUENCE [LARGE SCALE GENOMIC DNA]</scope>
    <source>
        <strain evidence="5">AL31</strain>
    </source>
</reference>
<feature type="coiled-coil region" evidence="2">
    <location>
        <begin position="176"/>
        <end position="280"/>
    </location>
</feature>
<evidence type="ECO:0000256" key="1">
    <source>
        <dbReference type="ARBA" id="ARBA00022729"/>
    </source>
</evidence>
<feature type="coiled-coil region" evidence="2">
    <location>
        <begin position="46"/>
        <end position="140"/>
    </location>
</feature>
<dbReference type="SUPFAM" id="SSF51261">
    <property type="entry name" value="Duplicated hybrid motif"/>
    <property type="match status" value="1"/>
</dbReference>
<gene>
    <name evidence="5" type="ORF">BLITH_1202</name>
</gene>
<dbReference type="Pfam" id="PF01551">
    <property type="entry name" value="Peptidase_M23"/>
    <property type="match status" value="1"/>
</dbReference>
<dbReference type="Pfam" id="PF24568">
    <property type="entry name" value="CC_PcsB"/>
    <property type="match status" value="1"/>
</dbReference>
<accession>A0A2T5G445</accession>
<dbReference type="EMBL" id="PEBW01000008">
    <property type="protein sequence ID" value="PTQ50964.1"/>
    <property type="molecule type" value="Genomic_DNA"/>
</dbReference>
<evidence type="ECO:0000256" key="2">
    <source>
        <dbReference type="SAM" id="Coils"/>
    </source>
</evidence>